<protein>
    <submittedName>
        <fullName evidence="2">Uncharacterized protein</fullName>
    </submittedName>
</protein>
<gene>
    <name evidence="2" type="ORF">AAJ76_100082689</name>
</gene>
<proteinExistence type="predicted"/>
<dbReference type="Proteomes" id="UP000034350">
    <property type="component" value="Unassembled WGS sequence"/>
</dbReference>
<accession>A0A0F9YW36</accession>
<keyword evidence="3" id="KW-1185">Reference proteome</keyword>
<reference evidence="2 3" key="1">
    <citation type="journal article" date="2015" name="Environ. Microbiol.">
        <title>Genome analyses suggest the presence of polyploidy and recent human-driven expansions in eight global populations of the honeybee pathogen Nosema ceranae.</title>
        <authorList>
            <person name="Pelin A."/>
            <person name="Selman M."/>
            <person name="Aris-Brosou S."/>
            <person name="Farinelli L."/>
            <person name="Corradi N."/>
        </authorList>
    </citation>
    <scope>NUCLEOTIDE SEQUENCE [LARGE SCALE GENOMIC DNA]</scope>
    <source>
        <strain evidence="2 3">PA08 1199</strain>
    </source>
</reference>
<evidence type="ECO:0000313" key="3">
    <source>
        <dbReference type="Proteomes" id="UP000034350"/>
    </source>
</evidence>
<dbReference type="VEuPathDB" id="MicrosporidiaDB:G9O61_00g002040"/>
<sequence>MQKKYKKNYLHKCMNDEFEQNKILKLLQHPLKNVNLVQIVEKLQSINCIVIQKKIFKLLGVNISIKKIKEFNIFGLLTDDYLNALKSRQFDSFVYSFNLTHKIIPCSIVKEILYKKAMYDEGYAYINPKTINIYIKKESYIIKYDSIESVNITKKVVVIKLKNTNLFKFLIDSNDSDFIQKFEEKIYFKIIVNKRCSNDESQFTKNPKIMLQKQKDTLCKLAIPSPDNTTFIKFQNSSLSPDNFITNFQHTSINLNNTQCKTPYDKNNKSVKDNSNNKNNLRYKKDTDNEYLVKLRDKNVSKEISKNIFVKKTLNERSYDSLGKDNKFVFNSQSCDPIHHKKTNVSNKVQESIHLDVESVIELNNSLVSSSIKNKQSIKNTSKVTNKHTRKDRIKQKTNNRSCKSIAKGNIKSKISYLQSELSLQAFYEEQTISENLHIQLATSCKQRKIFNNTQYTNTLSSNEGTPSFVDNQSILVIQLLNCSSPIKNMKLRMRKLQKIFRRFVKHTYKKNKNIIYNSYMIVNNYLSKYKEILNIANEI</sequence>
<dbReference type="VEuPathDB" id="MicrosporidiaDB:AAJ76_100082689"/>
<comment type="caution">
    <text evidence="2">The sequence shown here is derived from an EMBL/GenBank/DDBJ whole genome shotgun (WGS) entry which is preliminary data.</text>
</comment>
<feature type="compositionally biased region" description="Basic and acidic residues" evidence="1">
    <location>
        <begin position="263"/>
        <end position="272"/>
    </location>
</feature>
<name>A0A0F9YW36_9MICR</name>
<dbReference type="GeneID" id="36318565"/>
<dbReference type="AlphaFoldDB" id="A0A0F9YW36"/>
<dbReference type="EMBL" id="JPQZ01000001">
    <property type="protein sequence ID" value="KKO76657.1"/>
    <property type="molecule type" value="Genomic_DNA"/>
</dbReference>
<feature type="region of interest" description="Disordered" evidence="1">
    <location>
        <begin position="259"/>
        <end position="282"/>
    </location>
</feature>
<evidence type="ECO:0000256" key="1">
    <source>
        <dbReference type="SAM" id="MobiDB-lite"/>
    </source>
</evidence>
<dbReference type="VEuPathDB" id="MicrosporidiaDB:NCER_100989"/>
<organism evidence="2 3">
    <name type="scientific">Vairimorpha ceranae</name>
    <dbReference type="NCBI Taxonomy" id="40302"/>
    <lineage>
        <taxon>Eukaryota</taxon>
        <taxon>Fungi</taxon>
        <taxon>Fungi incertae sedis</taxon>
        <taxon>Microsporidia</taxon>
        <taxon>Nosematidae</taxon>
        <taxon>Vairimorpha</taxon>
    </lineage>
</organism>
<evidence type="ECO:0000313" key="2">
    <source>
        <dbReference type="EMBL" id="KKO76657.1"/>
    </source>
</evidence>
<dbReference type="RefSeq" id="XP_024332399.1">
    <property type="nucleotide sequence ID" value="XM_024473668.1"/>
</dbReference>